<gene>
    <name evidence="3" type="primary">traD</name>
    <name evidence="3" type="ORF">NYF23_03935</name>
</gene>
<evidence type="ECO:0000313" key="3">
    <source>
        <dbReference type="EMBL" id="UVW35768.1"/>
    </source>
</evidence>
<dbReference type="InterPro" id="IPR027417">
    <property type="entry name" value="P-loop_NTPase"/>
</dbReference>
<evidence type="ECO:0000313" key="4">
    <source>
        <dbReference type="Proteomes" id="UP001059934"/>
    </source>
</evidence>
<name>A0ABY5TPJ5_9GAMM</name>
<dbReference type="InterPro" id="IPR022503">
    <property type="entry name" value="Conj_coupling_TraG/TraD_PFGI-1"/>
</dbReference>
<keyword evidence="1" id="KW-0472">Membrane</keyword>
<sequence>MTDRYEVEVLLRPPVELTSAAVALCSAGVVLKAPQIMMMTPAVALFSAGCLSGLGLWRGRQAWRVLRYQRHLKRTPRYILSATKIPISQSVLFLGRGFRWNQTHTERLYAARDKRAERYLQVSVLSQWIRRKELDWEHTPVLKKLMHWTATDSALNPVRPPPAVGGDAVIHGVGIGAETNAVMPLSDRVGHMVVVARTRHGKTRLAEILTTQDIRRGNNCVIVLDPKGDADYLKRIYIETQRAGRKLIVFHLGYPELSARYNAIGSFSRITEVASRIASQLPAEGDAAAFKEFIWLFVNIISVALDALDIKPDFSKIRRYLSDIDPLLIQYGRHWLNEHGSEDWEGELEAVRDAMNVKSLPRAEQGKDPDAIALVRYLKTLGELDQILEGLVSVFRYDREYFQKITIAAKPFLEKLTTGKINAILAPDVHDTEDFRPQLEWAEAIRTEAVVYVGLDALTDAEVASAVGASMFSDLTSLAGHIYKHGIGKEGANGQPSKQQKAPTVVIHGDEFSDLIGPQFKTLINKSGGAGYELNLYTQTWSDPIAELGSEAKAGQIAGNIGTMIIMGVKEISTCEMFTKQLPEVSVSEIMAVSGVIDGTEANGSFGFTSNNEDRISISRVPMISPADIVALPKGQAFVLLRGSELWKIRIPMPSKVDDQELPDDLGSMLCQMRQNYSSVMDWPSYHRR</sequence>
<organism evidence="3 4">
    <name type="scientific">SAR92 clade bacterium H455</name>
    <dbReference type="NCBI Taxonomy" id="2974818"/>
    <lineage>
        <taxon>Bacteria</taxon>
        <taxon>Pseudomonadati</taxon>
        <taxon>Pseudomonadota</taxon>
        <taxon>Gammaproteobacteria</taxon>
        <taxon>Cellvibrionales</taxon>
        <taxon>Porticoccaceae</taxon>
        <taxon>SAR92 clade</taxon>
    </lineage>
</organism>
<feature type="domain" description="TraD/TraG TraM recognition site" evidence="2">
    <location>
        <begin position="509"/>
        <end position="634"/>
    </location>
</feature>
<dbReference type="SUPFAM" id="SSF52540">
    <property type="entry name" value="P-loop containing nucleoside triphosphate hydrolases"/>
    <property type="match status" value="1"/>
</dbReference>
<dbReference type="Gene3D" id="3.40.50.300">
    <property type="entry name" value="P-loop containing nucleotide triphosphate hydrolases"/>
    <property type="match status" value="2"/>
</dbReference>
<evidence type="ECO:0000259" key="2">
    <source>
        <dbReference type="Pfam" id="PF12696"/>
    </source>
</evidence>
<dbReference type="InterPro" id="IPR022458">
    <property type="entry name" value="Conjugative_coupling_TraG/TraD"/>
</dbReference>
<proteinExistence type="predicted"/>
<reference evidence="3" key="1">
    <citation type="submission" date="2022-08" db="EMBL/GenBank/DDBJ databases">
        <title>Catabolic pathway analysis in culturable SAR92 clade bacteria reveals their overlooked roles in DMSP degradation in coastal seas.</title>
        <authorList>
            <person name="He X."/>
            <person name="Zhang X."/>
            <person name="Zhang Y."/>
        </authorList>
    </citation>
    <scope>NUCLEOTIDE SEQUENCE</scope>
    <source>
        <strain evidence="3">H455</strain>
    </source>
</reference>
<dbReference type="NCBIfam" id="TIGR03743">
    <property type="entry name" value="SXT_TraD"/>
    <property type="match status" value="1"/>
</dbReference>
<keyword evidence="1" id="KW-0812">Transmembrane</keyword>
<dbReference type="NCBIfam" id="TIGR03754">
    <property type="entry name" value="conj_TOL_TraD"/>
    <property type="match status" value="1"/>
</dbReference>
<protein>
    <submittedName>
        <fullName evidence="3">Type IV conjugative transfer system coupling protein TraD</fullName>
    </submittedName>
</protein>
<dbReference type="Pfam" id="PF12696">
    <property type="entry name" value="TraG-D_C"/>
    <property type="match status" value="1"/>
</dbReference>
<feature type="transmembrane region" description="Helical" evidence="1">
    <location>
        <begin position="78"/>
        <end position="98"/>
    </location>
</feature>
<accession>A0ABY5TPJ5</accession>
<dbReference type="Proteomes" id="UP001059934">
    <property type="component" value="Chromosome"/>
</dbReference>
<dbReference type="InterPro" id="IPR032689">
    <property type="entry name" value="TraG-D_C"/>
</dbReference>
<feature type="transmembrane region" description="Helical" evidence="1">
    <location>
        <begin position="36"/>
        <end position="57"/>
    </location>
</feature>
<keyword evidence="1" id="KW-1133">Transmembrane helix</keyword>
<keyword evidence="4" id="KW-1185">Reference proteome</keyword>
<evidence type="ECO:0000256" key="1">
    <source>
        <dbReference type="SAM" id="Phobius"/>
    </source>
</evidence>
<dbReference type="EMBL" id="CP103416">
    <property type="protein sequence ID" value="UVW35768.1"/>
    <property type="molecule type" value="Genomic_DNA"/>
</dbReference>